<dbReference type="EC" id="2.7.7.6" evidence="2 8"/>
<dbReference type="SUPFAM" id="SSF56672">
    <property type="entry name" value="DNA/RNA polymerases"/>
    <property type="match status" value="1"/>
</dbReference>
<dbReference type="PROSITE" id="PS00489">
    <property type="entry name" value="RNA_POL_PHAGE_2"/>
    <property type="match status" value="1"/>
</dbReference>
<dbReference type="Proteomes" id="UP001187192">
    <property type="component" value="Unassembled WGS sequence"/>
</dbReference>
<evidence type="ECO:0000256" key="1">
    <source>
        <dbReference type="ARBA" id="ARBA00009493"/>
    </source>
</evidence>
<comment type="function">
    <text evidence="8">DNA-dependent RNA polymerase catalyzes the transcription of DNA into RNA using the four ribonucleoside triphosphates as substrates.</text>
</comment>
<protein>
    <recommendedName>
        <fullName evidence="2 8">DNA-directed RNA polymerase</fullName>
        <ecNumber evidence="2 8">2.7.7.6</ecNumber>
    </recommendedName>
</protein>
<reference evidence="10" key="1">
    <citation type="submission" date="2023-07" db="EMBL/GenBank/DDBJ databases">
        <title>draft genome sequence of fig (Ficus carica).</title>
        <authorList>
            <person name="Takahashi T."/>
            <person name="Nishimura K."/>
        </authorList>
    </citation>
    <scope>NUCLEOTIDE SEQUENCE</scope>
</reference>
<organism evidence="10 11">
    <name type="scientific">Ficus carica</name>
    <name type="common">Common fig</name>
    <dbReference type="NCBI Taxonomy" id="3494"/>
    <lineage>
        <taxon>Eukaryota</taxon>
        <taxon>Viridiplantae</taxon>
        <taxon>Streptophyta</taxon>
        <taxon>Embryophyta</taxon>
        <taxon>Tracheophyta</taxon>
        <taxon>Spermatophyta</taxon>
        <taxon>Magnoliopsida</taxon>
        <taxon>eudicotyledons</taxon>
        <taxon>Gunneridae</taxon>
        <taxon>Pentapetalae</taxon>
        <taxon>rosids</taxon>
        <taxon>fabids</taxon>
        <taxon>Rosales</taxon>
        <taxon>Moraceae</taxon>
        <taxon>Ficeae</taxon>
        <taxon>Ficus</taxon>
    </lineage>
</organism>
<dbReference type="PANTHER" id="PTHR10102">
    <property type="entry name" value="DNA-DIRECTED RNA POLYMERASE, MITOCHONDRIAL"/>
    <property type="match status" value="1"/>
</dbReference>
<evidence type="ECO:0000259" key="9">
    <source>
        <dbReference type="Pfam" id="PF00940"/>
    </source>
</evidence>
<comment type="catalytic activity">
    <reaction evidence="7 8">
        <text>RNA(n) + a ribonucleoside 5'-triphosphate = RNA(n+1) + diphosphate</text>
        <dbReference type="Rhea" id="RHEA:21248"/>
        <dbReference type="Rhea" id="RHEA-COMP:14527"/>
        <dbReference type="Rhea" id="RHEA-COMP:17342"/>
        <dbReference type="ChEBI" id="CHEBI:33019"/>
        <dbReference type="ChEBI" id="CHEBI:61557"/>
        <dbReference type="ChEBI" id="CHEBI:140395"/>
        <dbReference type="EC" id="2.7.7.6"/>
    </reaction>
</comment>
<dbReference type="InterPro" id="IPR046950">
    <property type="entry name" value="DNA-dir_Rpol_C_phage-type"/>
</dbReference>
<name>A0AA88EDG1_FICCA</name>
<evidence type="ECO:0000256" key="4">
    <source>
        <dbReference type="ARBA" id="ARBA00022679"/>
    </source>
</evidence>
<evidence type="ECO:0000256" key="2">
    <source>
        <dbReference type="ARBA" id="ARBA00012418"/>
    </source>
</evidence>
<dbReference type="EMBL" id="BTGU01011655">
    <property type="protein sequence ID" value="GMN72450.1"/>
    <property type="molecule type" value="Genomic_DNA"/>
</dbReference>
<dbReference type="GO" id="GO:0003899">
    <property type="term" value="F:DNA-directed RNA polymerase activity"/>
    <property type="evidence" value="ECO:0007669"/>
    <property type="project" value="UniProtKB-EC"/>
</dbReference>
<dbReference type="GO" id="GO:0034245">
    <property type="term" value="C:mitochondrial DNA-directed RNA polymerase complex"/>
    <property type="evidence" value="ECO:0007669"/>
    <property type="project" value="TreeGrafter"/>
</dbReference>
<keyword evidence="3 8" id="KW-0240">DNA-directed RNA polymerase</keyword>
<keyword evidence="4 8" id="KW-0808">Transferase</keyword>
<evidence type="ECO:0000256" key="8">
    <source>
        <dbReference type="RuleBase" id="RU003805"/>
    </source>
</evidence>
<comment type="caution">
    <text evidence="10">The sequence shown here is derived from an EMBL/GenBank/DDBJ whole genome shotgun (WGS) entry which is preliminary data.</text>
</comment>
<keyword evidence="6 8" id="KW-0804">Transcription</keyword>
<dbReference type="GO" id="GO:0003677">
    <property type="term" value="F:DNA binding"/>
    <property type="evidence" value="ECO:0007669"/>
    <property type="project" value="InterPro"/>
</dbReference>
<keyword evidence="11" id="KW-1185">Reference proteome</keyword>
<evidence type="ECO:0000256" key="3">
    <source>
        <dbReference type="ARBA" id="ARBA00022478"/>
    </source>
</evidence>
<feature type="domain" description="DNA-directed RNA polymerase C-terminal" evidence="9">
    <location>
        <begin position="11"/>
        <end position="251"/>
    </location>
</feature>
<dbReference type="PROSITE" id="PS00900">
    <property type="entry name" value="RNA_POL_PHAGE_1"/>
    <property type="match status" value="1"/>
</dbReference>
<dbReference type="InterPro" id="IPR043502">
    <property type="entry name" value="DNA/RNA_pol_sf"/>
</dbReference>
<comment type="similarity">
    <text evidence="1 8">Belongs to the phage and mitochondrial RNA polymerase family.</text>
</comment>
<evidence type="ECO:0000313" key="11">
    <source>
        <dbReference type="Proteomes" id="UP001187192"/>
    </source>
</evidence>
<dbReference type="Pfam" id="PF00940">
    <property type="entry name" value="RNA_pol"/>
    <property type="match status" value="1"/>
</dbReference>
<evidence type="ECO:0000256" key="5">
    <source>
        <dbReference type="ARBA" id="ARBA00022695"/>
    </source>
</evidence>
<evidence type="ECO:0000256" key="6">
    <source>
        <dbReference type="ARBA" id="ARBA00023163"/>
    </source>
</evidence>
<proteinExistence type="inferred from homology"/>
<evidence type="ECO:0000256" key="7">
    <source>
        <dbReference type="ARBA" id="ARBA00048552"/>
    </source>
</evidence>
<evidence type="ECO:0000313" key="10">
    <source>
        <dbReference type="EMBL" id="GMN72450.1"/>
    </source>
</evidence>
<keyword evidence="5 8" id="KW-0548">Nucleotidyltransferase</keyword>
<dbReference type="AlphaFoldDB" id="A0AA88EDG1"/>
<sequence length="281" mass="32519">MIGLADNKLNVFTSTPITQDASASAYQIMSYFLLDETMAKRTNLIQSSDGKIQDIYSFFLEELKEFMKAELGNNLSTIVSNLLTRKIVKGIFMPIIYGKTLMSTASDLKDHLSHFITHKECFDVASVCFKFWKTKYQGMECLIRLIRHIGWIASARDCPVFYRVPYFTTVQDYMIMEAINIWVYDKLHKKRRRVTLRVSSSKRDRRKTEISTFVNFIHQRDAHIAMSVVEDMLFIGAPIYTVHDNFITTAQYSHYVPIIYSGVIRKMGPPLSILNEFSRVA</sequence>
<gene>
    <name evidence="10" type="ORF">TIFTF001_052861</name>
</gene>
<dbReference type="Gene3D" id="1.10.150.20">
    <property type="entry name" value="5' to 3' exonuclease, C-terminal subdomain"/>
    <property type="match status" value="1"/>
</dbReference>
<accession>A0AA88EDG1</accession>
<dbReference type="PANTHER" id="PTHR10102:SF8">
    <property type="entry name" value="DNA-DIRECTED RNA POLYMERASE-RELATED"/>
    <property type="match status" value="1"/>
</dbReference>
<dbReference type="GO" id="GO:0006390">
    <property type="term" value="P:mitochondrial transcription"/>
    <property type="evidence" value="ECO:0007669"/>
    <property type="project" value="TreeGrafter"/>
</dbReference>
<dbReference type="InterPro" id="IPR002092">
    <property type="entry name" value="DNA-dir_Rpol_phage-type"/>
</dbReference>